<reference evidence="4 5" key="1">
    <citation type="submission" date="2019-12" db="EMBL/GenBank/DDBJ databases">
        <title>Spirosoma sp. HMF4905 genome sequencing and assembly.</title>
        <authorList>
            <person name="Kang H."/>
            <person name="Cha I."/>
            <person name="Kim H."/>
            <person name="Joh K."/>
        </authorList>
    </citation>
    <scope>NUCLEOTIDE SEQUENCE [LARGE SCALE GENOMIC DNA]</scope>
    <source>
        <strain evidence="4 5">HMF4905</strain>
    </source>
</reference>
<evidence type="ECO:0000313" key="5">
    <source>
        <dbReference type="Proteomes" id="UP000436006"/>
    </source>
</evidence>
<proteinExistence type="inferred from homology"/>
<sequence>MNQVSNLFQRNESDFVSNDFTVGYAPLEFDLPEKTARRNKQPVSNIFLQWTPVQQVVSLPKSTIYTRIGKRLIDIVAASFVLIFVLSWLVPLIGVLIIIESQGSVFFIQARSGRRGKAFHCFKFRTMVHVTSQQGSFRQTDRNDNRVTPLGRFLRRTNLDEMPQFINVLLGDMSLVGPRPHAIQHDVLHWDSAAYRERYWVRPGITGLAQVRGSRGATGGSHEMDHRVRYDHLYIPRQSFFLDMKICFRTLKLMFKGDANAW</sequence>
<keyword evidence="2" id="KW-1133">Transmembrane helix</keyword>
<evidence type="ECO:0000313" key="4">
    <source>
        <dbReference type="EMBL" id="MVM32539.1"/>
    </source>
</evidence>
<evidence type="ECO:0000259" key="3">
    <source>
        <dbReference type="Pfam" id="PF02397"/>
    </source>
</evidence>
<accession>A0A7K1SFE3</accession>
<dbReference type="EMBL" id="WPIN01000008">
    <property type="protein sequence ID" value="MVM32539.1"/>
    <property type="molecule type" value="Genomic_DNA"/>
</dbReference>
<feature type="domain" description="Bacterial sugar transferase" evidence="3">
    <location>
        <begin position="70"/>
        <end position="255"/>
    </location>
</feature>
<dbReference type="RefSeq" id="WP_157587271.1">
    <property type="nucleotide sequence ID" value="NZ_WPIN01000008.1"/>
</dbReference>
<organism evidence="4 5">
    <name type="scientific">Spirosoma arboris</name>
    <dbReference type="NCBI Taxonomy" id="2682092"/>
    <lineage>
        <taxon>Bacteria</taxon>
        <taxon>Pseudomonadati</taxon>
        <taxon>Bacteroidota</taxon>
        <taxon>Cytophagia</taxon>
        <taxon>Cytophagales</taxon>
        <taxon>Cytophagaceae</taxon>
        <taxon>Spirosoma</taxon>
    </lineage>
</organism>
<keyword evidence="2" id="KW-0812">Transmembrane</keyword>
<dbReference type="AlphaFoldDB" id="A0A7K1SFE3"/>
<keyword evidence="5" id="KW-1185">Reference proteome</keyword>
<feature type="transmembrane region" description="Helical" evidence="2">
    <location>
        <begin position="75"/>
        <end position="99"/>
    </location>
</feature>
<comment type="caution">
    <text evidence="4">The sequence shown here is derived from an EMBL/GenBank/DDBJ whole genome shotgun (WGS) entry which is preliminary data.</text>
</comment>
<dbReference type="Pfam" id="PF02397">
    <property type="entry name" value="Bac_transf"/>
    <property type="match status" value="1"/>
</dbReference>
<evidence type="ECO:0000256" key="2">
    <source>
        <dbReference type="SAM" id="Phobius"/>
    </source>
</evidence>
<comment type="similarity">
    <text evidence="1">Belongs to the bacterial sugar transferase family.</text>
</comment>
<gene>
    <name evidence="4" type="ORF">GO755_21035</name>
</gene>
<name>A0A7K1SFE3_9BACT</name>
<dbReference type="PANTHER" id="PTHR30576">
    <property type="entry name" value="COLANIC BIOSYNTHESIS UDP-GLUCOSE LIPID CARRIER TRANSFERASE"/>
    <property type="match status" value="1"/>
</dbReference>
<keyword evidence="4" id="KW-0808">Transferase</keyword>
<dbReference type="Proteomes" id="UP000436006">
    <property type="component" value="Unassembled WGS sequence"/>
</dbReference>
<dbReference type="PANTHER" id="PTHR30576:SF0">
    <property type="entry name" value="UNDECAPRENYL-PHOSPHATE N-ACETYLGALACTOSAMINYL 1-PHOSPHATE TRANSFERASE-RELATED"/>
    <property type="match status" value="1"/>
</dbReference>
<evidence type="ECO:0000256" key="1">
    <source>
        <dbReference type="ARBA" id="ARBA00006464"/>
    </source>
</evidence>
<dbReference type="InterPro" id="IPR003362">
    <property type="entry name" value="Bact_transf"/>
</dbReference>
<protein>
    <submittedName>
        <fullName evidence="4">Sugar transferase</fullName>
    </submittedName>
</protein>
<keyword evidence="2" id="KW-0472">Membrane</keyword>
<dbReference type="GO" id="GO:0016780">
    <property type="term" value="F:phosphotransferase activity, for other substituted phosphate groups"/>
    <property type="evidence" value="ECO:0007669"/>
    <property type="project" value="TreeGrafter"/>
</dbReference>